<feature type="binding site" evidence="7">
    <location>
        <position position="139"/>
    </location>
    <ligand>
        <name>substrate</name>
    </ligand>
</feature>
<evidence type="ECO:0000256" key="1">
    <source>
        <dbReference type="ARBA" id="ARBA00000142"/>
    </source>
</evidence>
<dbReference type="OrthoDB" id="9802090at2"/>
<evidence type="ECO:0000256" key="2">
    <source>
        <dbReference type="ARBA" id="ARBA00003015"/>
    </source>
</evidence>
<dbReference type="KEGG" id="sva:SVA_3690"/>
<dbReference type="NCBIfam" id="TIGR00091">
    <property type="entry name" value="tRNA (guanosine(46)-N7)-methyltransferase TrmB"/>
    <property type="match status" value="1"/>
</dbReference>
<comment type="similarity">
    <text evidence="7">Belongs to the class I-like SAM-binding methyltransferase superfamily. TrmB family.</text>
</comment>
<evidence type="ECO:0000256" key="6">
    <source>
        <dbReference type="ARBA" id="ARBA00022694"/>
    </source>
</evidence>
<dbReference type="UniPathway" id="UPA00989"/>
<accession>A0A1C7AFR5</accession>
<name>A0A1C7AFR5_9GAMM</name>
<dbReference type="Gene3D" id="3.40.50.150">
    <property type="entry name" value="Vaccinia Virus protein VP39"/>
    <property type="match status" value="1"/>
</dbReference>
<dbReference type="HAMAP" id="MF_01057">
    <property type="entry name" value="tRNA_methyltr_TrmB"/>
    <property type="match status" value="1"/>
</dbReference>
<evidence type="ECO:0000256" key="7">
    <source>
        <dbReference type="HAMAP-Rule" id="MF_01057"/>
    </source>
</evidence>
<dbReference type="SUPFAM" id="SSF53335">
    <property type="entry name" value="S-adenosyl-L-methionine-dependent methyltransferases"/>
    <property type="match status" value="1"/>
</dbReference>
<comment type="function">
    <text evidence="2 7">Catalyzes the formation of N(7)-methylguanine at position 46 (m7G46) in tRNA.</text>
</comment>
<feature type="binding site" evidence="7">
    <location>
        <position position="171"/>
    </location>
    <ligand>
        <name>substrate</name>
    </ligand>
</feature>
<feature type="binding site" evidence="7">
    <location>
        <begin position="207"/>
        <end position="210"/>
    </location>
    <ligand>
        <name>substrate</name>
    </ligand>
</feature>
<dbReference type="PROSITE" id="PS51625">
    <property type="entry name" value="SAM_MT_TRMB"/>
    <property type="match status" value="1"/>
</dbReference>
<dbReference type="EC" id="2.1.1.33" evidence="7"/>
<comment type="caution">
    <text evidence="7">Lacks conserved residue(s) required for the propagation of feature annotation.</text>
</comment>
<evidence type="ECO:0000256" key="3">
    <source>
        <dbReference type="ARBA" id="ARBA00022603"/>
    </source>
</evidence>
<dbReference type="GO" id="GO:0043527">
    <property type="term" value="C:tRNA methyltransferase complex"/>
    <property type="evidence" value="ECO:0007669"/>
    <property type="project" value="TreeGrafter"/>
</dbReference>
<comment type="catalytic activity">
    <reaction evidence="1 7">
        <text>guanosine(46) in tRNA + S-adenosyl-L-methionine = N(7)-methylguanosine(46) in tRNA + S-adenosyl-L-homocysteine</text>
        <dbReference type="Rhea" id="RHEA:42708"/>
        <dbReference type="Rhea" id="RHEA-COMP:10188"/>
        <dbReference type="Rhea" id="RHEA-COMP:10189"/>
        <dbReference type="ChEBI" id="CHEBI:57856"/>
        <dbReference type="ChEBI" id="CHEBI:59789"/>
        <dbReference type="ChEBI" id="CHEBI:74269"/>
        <dbReference type="ChEBI" id="CHEBI:74480"/>
        <dbReference type="EC" id="2.1.1.33"/>
    </reaction>
</comment>
<dbReference type="InterPro" id="IPR029063">
    <property type="entry name" value="SAM-dependent_MTases_sf"/>
</dbReference>
<comment type="pathway">
    <text evidence="7">tRNA modification; N(7)-methylguanine-tRNA biosynthesis.</text>
</comment>
<evidence type="ECO:0000256" key="4">
    <source>
        <dbReference type="ARBA" id="ARBA00022679"/>
    </source>
</evidence>
<keyword evidence="3 7" id="KW-0489">Methyltransferase</keyword>
<dbReference type="EMBL" id="AP014936">
    <property type="protein sequence ID" value="BAU50226.1"/>
    <property type="molecule type" value="Genomic_DNA"/>
</dbReference>
<feature type="binding site" evidence="7">
    <location>
        <position position="135"/>
    </location>
    <ligand>
        <name>S-adenosyl-L-methionine</name>
        <dbReference type="ChEBI" id="CHEBI:59789"/>
    </ligand>
</feature>
<keyword evidence="9" id="KW-1185">Reference proteome</keyword>
<dbReference type="GO" id="GO:0008176">
    <property type="term" value="F:tRNA (guanine(46)-N7)-methyltransferase activity"/>
    <property type="evidence" value="ECO:0007669"/>
    <property type="project" value="UniProtKB-UniRule"/>
</dbReference>
<dbReference type="InterPro" id="IPR055361">
    <property type="entry name" value="tRNA_methyltr_TrmB_bact"/>
</dbReference>
<keyword evidence="6 7" id="KW-0819">tRNA processing</keyword>
<feature type="binding site" evidence="7">
    <location>
        <position position="112"/>
    </location>
    <ligand>
        <name>S-adenosyl-L-methionine</name>
        <dbReference type="ChEBI" id="CHEBI:59789"/>
    </ligand>
</feature>
<protein>
    <recommendedName>
        <fullName evidence="7">tRNA (guanine-N(7)-)-methyltransferase</fullName>
        <ecNumber evidence="7">2.1.1.33</ecNumber>
    </recommendedName>
    <alternativeName>
        <fullName evidence="7">tRNA (guanine(46)-N(7))-methyltransferase</fullName>
    </alternativeName>
    <alternativeName>
        <fullName evidence="7">tRNA(m7G46)-methyltransferase</fullName>
    </alternativeName>
</protein>
<keyword evidence="5 7" id="KW-0949">S-adenosyl-L-methionine</keyword>
<feature type="binding site" evidence="7">
    <location>
        <position position="60"/>
    </location>
    <ligand>
        <name>S-adenosyl-L-methionine</name>
        <dbReference type="ChEBI" id="CHEBI:59789"/>
    </ligand>
</feature>
<organism evidence="8 9">
    <name type="scientific">Sulfurifustis variabilis</name>
    <dbReference type="NCBI Taxonomy" id="1675686"/>
    <lineage>
        <taxon>Bacteria</taxon>
        <taxon>Pseudomonadati</taxon>
        <taxon>Pseudomonadota</taxon>
        <taxon>Gammaproteobacteria</taxon>
        <taxon>Acidiferrobacterales</taxon>
        <taxon>Acidiferrobacteraceae</taxon>
        <taxon>Sulfurifustis</taxon>
    </lineage>
</organism>
<keyword evidence="4 7" id="KW-0808">Transferase</keyword>
<dbReference type="InterPro" id="IPR003358">
    <property type="entry name" value="tRNA_(Gua-N-7)_MeTrfase_Trmb"/>
</dbReference>
<proteinExistence type="inferred from homology"/>
<reference evidence="8 9" key="1">
    <citation type="submission" date="2015-08" db="EMBL/GenBank/DDBJ databases">
        <title>Complete genome sequence of Sulfurifustis variabilis.</title>
        <authorList>
            <person name="Miura A."/>
            <person name="Kojima H."/>
            <person name="Fukui M."/>
        </authorList>
    </citation>
    <scope>NUCLEOTIDE SEQUENCE [LARGE SCALE GENOMIC DNA]</scope>
    <source>
        <strain evidence="9">skN76</strain>
    </source>
</reference>
<dbReference type="Pfam" id="PF02390">
    <property type="entry name" value="Methyltransf_4"/>
    <property type="match status" value="1"/>
</dbReference>
<evidence type="ECO:0000313" key="8">
    <source>
        <dbReference type="EMBL" id="BAU50226.1"/>
    </source>
</evidence>
<evidence type="ECO:0000256" key="5">
    <source>
        <dbReference type="ARBA" id="ARBA00022691"/>
    </source>
</evidence>
<dbReference type="PANTHER" id="PTHR23417:SF14">
    <property type="entry name" value="PENTACOTRIPEPTIDE-REPEAT REGION OF PRORP DOMAIN-CONTAINING PROTEIN"/>
    <property type="match status" value="1"/>
</dbReference>
<dbReference type="RefSeq" id="WP_096462546.1">
    <property type="nucleotide sequence ID" value="NZ_AP014936.1"/>
</dbReference>
<feature type="binding site" evidence="7">
    <location>
        <position position="85"/>
    </location>
    <ligand>
        <name>S-adenosyl-L-methionine</name>
        <dbReference type="ChEBI" id="CHEBI:59789"/>
    </ligand>
</feature>
<dbReference type="PANTHER" id="PTHR23417">
    <property type="entry name" value="3-DEOXY-D-MANNO-OCTULOSONIC-ACID TRANSFERASE/TRNA GUANINE-N 7 - -METHYLTRANSFERASE"/>
    <property type="match status" value="1"/>
</dbReference>
<dbReference type="CDD" id="cd02440">
    <property type="entry name" value="AdoMet_MTases"/>
    <property type="match status" value="1"/>
</dbReference>
<dbReference type="Proteomes" id="UP000218899">
    <property type="component" value="Chromosome"/>
</dbReference>
<gene>
    <name evidence="7" type="primary">trmB</name>
    <name evidence="8" type="ORF">SVA_3690</name>
</gene>
<sequence>MSADAPFLRTVRSFVRREGRMTPGQRRALETLLPRFAIESGGSPFDFAAVYGRRAPVVCEIGFGNGDALAESAARHPERDFLGIEVHRPGVGSLLRKLEARDIANVRVVVADAREVLARDVPDGSLAAVHIFFPDPWPKKRHHKRRLIQPAFAALVHAKLAPGGYVHVATDWEDYAEHIRSAFLAASGFATEEGNTARQQPCARPPTRYERRGQRLGHRVYELRFIKG</sequence>
<dbReference type="AlphaFoldDB" id="A0A1C7AFR5"/>
<evidence type="ECO:0000313" key="9">
    <source>
        <dbReference type="Proteomes" id="UP000218899"/>
    </source>
</evidence>